<proteinExistence type="predicted"/>
<feature type="domain" description="VOC" evidence="1">
    <location>
        <begin position="5"/>
        <end position="139"/>
    </location>
</feature>
<dbReference type="EMBL" id="BLAF01000012">
    <property type="protein sequence ID" value="GES19554.1"/>
    <property type="molecule type" value="Genomic_DNA"/>
</dbReference>
<evidence type="ECO:0000313" key="2">
    <source>
        <dbReference type="EMBL" id="GES19554.1"/>
    </source>
</evidence>
<dbReference type="InterPro" id="IPR037523">
    <property type="entry name" value="VOC_core"/>
</dbReference>
<comment type="caution">
    <text evidence="2">The sequence shown here is derived from an EMBL/GenBank/DDBJ whole genome shotgun (WGS) entry which is preliminary data.</text>
</comment>
<sequence length="188" mass="21861">MVRIGVSEVVLRTSWYDRLCGWYGEVLRQPPTLDLTPEANRGTDDPDLPTRMAFFDLPSEFPYTQRIAVFECLDVGSTERRSVGLHHIQLRFPDHESLFDAYRRLKPLGIIPAETDNHGIATSFYYRDPDYNRVELSALNFATLADVRAYTTTDRFRRKPEGEPIDVEELIRRRESGERYADMLTPSW</sequence>
<dbReference type="Proteomes" id="UP000377595">
    <property type="component" value="Unassembled WGS sequence"/>
</dbReference>
<evidence type="ECO:0000313" key="3">
    <source>
        <dbReference type="Proteomes" id="UP000377595"/>
    </source>
</evidence>
<dbReference type="InterPro" id="IPR004360">
    <property type="entry name" value="Glyas_Fos-R_dOase_dom"/>
</dbReference>
<accession>A0A5M3XE63</accession>
<dbReference type="RefSeq" id="WP_218038267.1">
    <property type="nucleotide sequence ID" value="NZ_BLAF01000012.1"/>
</dbReference>
<dbReference type="SUPFAM" id="SSF54593">
    <property type="entry name" value="Glyoxalase/Bleomycin resistance protein/Dihydroxybiphenyl dioxygenase"/>
    <property type="match status" value="1"/>
</dbReference>
<reference evidence="2 3" key="1">
    <citation type="submission" date="2019-10" db="EMBL/GenBank/DDBJ databases">
        <title>Whole genome shotgun sequence of Acrocarpospora pleiomorpha NBRC 16267.</title>
        <authorList>
            <person name="Ichikawa N."/>
            <person name="Kimura A."/>
            <person name="Kitahashi Y."/>
            <person name="Komaki H."/>
            <person name="Oguchi A."/>
        </authorList>
    </citation>
    <scope>NUCLEOTIDE SEQUENCE [LARGE SCALE GENOMIC DNA]</scope>
    <source>
        <strain evidence="2 3">NBRC 16267</strain>
    </source>
</reference>
<dbReference type="InterPro" id="IPR029068">
    <property type="entry name" value="Glyas_Bleomycin-R_OHBP_Dase"/>
</dbReference>
<name>A0A5M3XE63_9ACTN</name>
<organism evidence="2 3">
    <name type="scientific">Acrocarpospora pleiomorpha</name>
    <dbReference type="NCBI Taxonomy" id="90975"/>
    <lineage>
        <taxon>Bacteria</taxon>
        <taxon>Bacillati</taxon>
        <taxon>Actinomycetota</taxon>
        <taxon>Actinomycetes</taxon>
        <taxon>Streptosporangiales</taxon>
        <taxon>Streptosporangiaceae</taxon>
        <taxon>Acrocarpospora</taxon>
    </lineage>
</organism>
<keyword evidence="3" id="KW-1185">Reference proteome</keyword>
<dbReference type="PROSITE" id="PS51819">
    <property type="entry name" value="VOC"/>
    <property type="match status" value="1"/>
</dbReference>
<protein>
    <recommendedName>
        <fullName evidence="1">VOC domain-containing protein</fullName>
    </recommendedName>
</protein>
<dbReference type="AlphaFoldDB" id="A0A5M3XE63"/>
<evidence type="ECO:0000259" key="1">
    <source>
        <dbReference type="PROSITE" id="PS51819"/>
    </source>
</evidence>
<dbReference type="Pfam" id="PF00903">
    <property type="entry name" value="Glyoxalase"/>
    <property type="match status" value="1"/>
</dbReference>
<dbReference type="Gene3D" id="3.10.180.10">
    <property type="entry name" value="2,3-Dihydroxybiphenyl 1,2-Dioxygenase, domain 1"/>
    <property type="match status" value="1"/>
</dbReference>
<gene>
    <name evidence="2" type="ORF">Aple_024500</name>
</gene>